<feature type="compositionally biased region" description="Polar residues" evidence="1">
    <location>
        <begin position="268"/>
        <end position="291"/>
    </location>
</feature>
<comment type="caution">
    <text evidence="3">The sequence shown here is derived from an EMBL/GenBank/DDBJ whole genome shotgun (WGS) entry which is preliminary data.</text>
</comment>
<keyword evidence="2" id="KW-0812">Transmembrane</keyword>
<proteinExistence type="predicted"/>
<keyword evidence="4" id="KW-1185">Reference proteome</keyword>
<feature type="region of interest" description="Disordered" evidence="1">
    <location>
        <begin position="323"/>
        <end position="369"/>
    </location>
</feature>
<organism evidence="3 4">
    <name type="scientific">Hohenbuehelia grisea</name>
    <dbReference type="NCBI Taxonomy" id="104357"/>
    <lineage>
        <taxon>Eukaryota</taxon>
        <taxon>Fungi</taxon>
        <taxon>Dikarya</taxon>
        <taxon>Basidiomycota</taxon>
        <taxon>Agaricomycotina</taxon>
        <taxon>Agaricomycetes</taxon>
        <taxon>Agaricomycetidae</taxon>
        <taxon>Agaricales</taxon>
        <taxon>Pleurotineae</taxon>
        <taxon>Pleurotaceae</taxon>
        <taxon>Hohenbuehelia</taxon>
    </lineage>
</organism>
<gene>
    <name evidence="3" type="ORF">HGRIS_011337</name>
</gene>
<evidence type="ECO:0000313" key="4">
    <source>
        <dbReference type="Proteomes" id="UP001556367"/>
    </source>
</evidence>
<accession>A0ABR3JWQ7</accession>
<feature type="region of interest" description="Disordered" evidence="1">
    <location>
        <begin position="261"/>
        <end position="291"/>
    </location>
</feature>
<feature type="transmembrane region" description="Helical" evidence="2">
    <location>
        <begin position="20"/>
        <end position="40"/>
    </location>
</feature>
<dbReference type="EMBL" id="JASNQZ010000002">
    <property type="protein sequence ID" value="KAL0959635.1"/>
    <property type="molecule type" value="Genomic_DNA"/>
</dbReference>
<reference evidence="4" key="1">
    <citation type="submission" date="2024-06" db="EMBL/GenBank/DDBJ databases">
        <title>Multi-omics analyses provide insights into the biosynthesis of the anticancer antibiotic pleurotin in Hohenbuehelia grisea.</title>
        <authorList>
            <person name="Weaver J.A."/>
            <person name="Alberti F."/>
        </authorList>
    </citation>
    <scope>NUCLEOTIDE SEQUENCE [LARGE SCALE GENOMIC DNA]</scope>
    <source>
        <strain evidence="4">T-177</strain>
    </source>
</reference>
<keyword evidence="2" id="KW-1133">Transmembrane helix</keyword>
<protein>
    <recommendedName>
        <fullName evidence="5">Transmembrane protein</fullName>
    </recommendedName>
</protein>
<evidence type="ECO:0000256" key="2">
    <source>
        <dbReference type="SAM" id="Phobius"/>
    </source>
</evidence>
<evidence type="ECO:0008006" key="5">
    <source>
        <dbReference type="Google" id="ProtNLM"/>
    </source>
</evidence>
<dbReference type="Proteomes" id="UP001556367">
    <property type="component" value="Unassembled WGS sequence"/>
</dbReference>
<keyword evidence="2" id="KW-0472">Membrane</keyword>
<feature type="transmembrane region" description="Helical" evidence="2">
    <location>
        <begin position="52"/>
        <end position="74"/>
    </location>
</feature>
<feature type="transmembrane region" description="Helical" evidence="2">
    <location>
        <begin position="159"/>
        <end position="183"/>
    </location>
</feature>
<feature type="transmembrane region" description="Helical" evidence="2">
    <location>
        <begin position="204"/>
        <end position="228"/>
    </location>
</feature>
<evidence type="ECO:0000256" key="1">
    <source>
        <dbReference type="SAM" id="MobiDB-lite"/>
    </source>
</evidence>
<name>A0ABR3JWQ7_9AGAR</name>
<feature type="transmembrane region" description="Helical" evidence="2">
    <location>
        <begin position="234"/>
        <end position="255"/>
    </location>
</feature>
<evidence type="ECO:0000313" key="3">
    <source>
        <dbReference type="EMBL" id="KAL0959635.1"/>
    </source>
</evidence>
<feature type="transmembrane region" description="Helical" evidence="2">
    <location>
        <begin position="86"/>
        <end position="106"/>
    </location>
</feature>
<feature type="transmembrane region" description="Helical" evidence="2">
    <location>
        <begin position="118"/>
        <end position="139"/>
    </location>
</feature>
<sequence>MPDWMSPAEIARDSLAFVKLQHALLGIYAWEWLLSLWFDWKILTEKGRYKWPLGFYLAGRYLLLFALIGIAIGLDAMSEVDCQALFTFNQLAGDAAVGLASINLSFRTIALWGSNRYIIAVLVLIILGHWSLILQGVLLKAHWESSIGACVIDSTDNTILAATFIYSMAFDLIVLLLSGYKLLHNTQIGTIRTSLTSTSELGKMIFTDGLIYFFIAFVANLLASTFMILNLNPIMNVIFNVPAAVASTIVASRVVRRLTMHAEKKDNNGQSSNQSRIQFRNPRGPTSSFGVTSLQARRQTKSHMDAFEGVHVQMDTFTAGDAVHKESSTENSIEYNASKPPQVAFVDSEDHSRDPDASDRNTDLEKGRL</sequence>
<feature type="compositionally biased region" description="Basic and acidic residues" evidence="1">
    <location>
        <begin position="348"/>
        <end position="369"/>
    </location>
</feature>